<evidence type="ECO:0000313" key="2">
    <source>
        <dbReference type="Proteomes" id="UP000187209"/>
    </source>
</evidence>
<name>A0A1R2AL38_9CILI</name>
<sequence length="368" mass="41185">MSKECIPLCYSCNTMTEISFANSAGVFPQTKEFDQIKKFGGFAIGEFKKYGNLVGTGFIIKLCHSTYPIVGLLLTVAHIFVEMFEYKLEPIEFIIGQESFEAILLKNSLDWSNPSARYLDPITNCPISIPDDWVVCELRQIPGNNYSSVLASLDIADPSQPISLGIRAKLIGFPKEIKIDDLQYISPEADNSQYYEIKKCFLDCKKLIVSKGEVLNALDMICITCISANGMSGSPLLIKEHGKYKVIGLLHGGPASPIHYLISQLLSNKSSISHSVLDALIDYIELKKILLVTQASQNSIALFLNVNLFMLQQLTNFPDIPMILNVQLHNLYSKALLIEFATGSKLKYNLCVPFNKFFLELINIKNRY</sequence>
<proteinExistence type="predicted"/>
<dbReference type="SUPFAM" id="SSF50494">
    <property type="entry name" value="Trypsin-like serine proteases"/>
    <property type="match status" value="1"/>
</dbReference>
<evidence type="ECO:0000313" key="1">
    <source>
        <dbReference type="EMBL" id="OMJ65237.1"/>
    </source>
</evidence>
<protein>
    <recommendedName>
        <fullName evidence="3">Peptidase S1 domain-containing protein</fullName>
    </recommendedName>
</protein>
<evidence type="ECO:0008006" key="3">
    <source>
        <dbReference type="Google" id="ProtNLM"/>
    </source>
</evidence>
<reference evidence="1 2" key="1">
    <citation type="submission" date="2016-11" db="EMBL/GenBank/DDBJ databases">
        <title>The macronuclear genome of Stentor coeruleus: a giant cell with tiny introns.</title>
        <authorList>
            <person name="Slabodnick M."/>
            <person name="Ruby J.G."/>
            <person name="Reiff S.B."/>
            <person name="Swart E.C."/>
            <person name="Gosai S."/>
            <person name="Prabakaran S."/>
            <person name="Witkowska E."/>
            <person name="Larue G.E."/>
            <person name="Fisher S."/>
            <person name="Freeman R.M."/>
            <person name="Gunawardena J."/>
            <person name="Chu W."/>
            <person name="Stover N.A."/>
            <person name="Gregory B.D."/>
            <person name="Nowacki M."/>
            <person name="Derisi J."/>
            <person name="Roy S.W."/>
            <person name="Marshall W.F."/>
            <person name="Sood P."/>
        </authorList>
    </citation>
    <scope>NUCLEOTIDE SEQUENCE [LARGE SCALE GENOMIC DNA]</scope>
    <source>
        <strain evidence="1">WM001</strain>
    </source>
</reference>
<dbReference type="Proteomes" id="UP000187209">
    <property type="component" value="Unassembled WGS sequence"/>
</dbReference>
<accession>A0A1R2AL38</accession>
<dbReference type="AlphaFoldDB" id="A0A1R2AL38"/>
<dbReference type="EMBL" id="MPUH01002311">
    <property type="protein sequence ID" value="OMJ65237.1"/>
    <property type="molecule type" value="Genomic_DNA"/>
</dbReference>
<comment type="caution">
    <text evidence="1">The sequence shown here is derived from an EMBL/GenBank/DDBJ whole genome shotgun (WGS) entry which is preliminary data.</text>
</comment>
<dbReference type="InterPro" id="IPR009003">
    <property type="entry name" value="Peptidase_S1_PA"/>
</dbReference>
<keyword evidence="2" id="KW-1185">Reference proteome</keyword>
<organism evidence="1 2">
    <name type="scientific">Stentor coeruleus</name>
    <dbReference type="NCBI Taxonomy" id="5963"/>
    <lineage>
        <taxon>Eukaryota</taxon>
        <taxon>Sar</taxon>
        <taxon>Alveolata</taxon>
        <taxon>Ciliophora</taxon>
        <taxon>Postciliodesmatophora</taxon>
        <taxon>Heterotrichea</taxon>
        <taxon>Heterotrichida</taxon>
        <taxon>Stentoridae</taxon>
        <taxon>Stentor</taxon>
    </lineage>
</organism>
<gene>
    <name evidence="1" type="ORF">SteCoe_38727</name>
</gene>